<protein>
    <recommendedName>
        <fullName evidence="3">Phosphorylcholine phosphatase</fullName>
    </recommendedName>
</protein>
<reference evidence="1 2" key="1">
    <citation type="submission" date="2015-09" db="EMBL/GenBank/DDBJ databases">
        <title>Genome announcement of multiple Pseudomonas syringae strains.</title>
        <authorList>
            <person name="Thakur S."/>
            <person name="Wang P.W."/>
            <person name="Gong Y."/>
            <person name="Weir B.S."/>
            <person name="Guttman D.S."/>
        </authorList>
    </citation>
    <scope>NUCLEOTIDE SEQUENCE [LARGE SCALE GENOMIC DNA]</scope>
    <source>
        <strain evidence="1 2">ICMP2823</strain>
    </source>
</reference>
<sequence length="71" mass="7904">MGGDTPTSDGYMLFHSVDVSKGGVHLWVNRKDKYMTQLNGMIKANAEAQAKEKLPVTADKNWVIVKPDEIQ</sequence>
<evidence type="ECO:0000313" key="1">
    <source>
        <dbReference type="EMBL" id="KPW80951.1"/>
    </source>
</evidence>
<proteinExistence type="predicted"/>
<evidence type="ECO:0000313" key="2">
    <source>
        <dbReference type="Proteomes" id="UP000050564"/>
    </source>
</evidence>
<name>A0A0P9RAX5_PSECA</name>
<dbReference type="Proteomes" id="UP000050564">
    <property type="component" value="Unassembled WGS sequence"/>
</dbReference>
<gene>
    <name evidence="1" type="ORF">ALO81_01373</name>
</gene>
<dbReference type="PATRIC" id="fig|86840.3.peg.1923"/>
<accession>A0A0P9RAX5</accession>
<dbReference type="EMBL" id="LJPX01000048">
    <property type="protein sequence ID" value="KPW80951.1"/>
    <property type="molecule type" value="Genomic_DNA"/>
</dbReference>
<evidence type="ECO:0008006" key="3">
    <source>
        <dbReference type="Google" id="ProtNLM"/>
    </source>
</evidence>
<dbReference type="Gene3D" id="3.40.50.1000">
    <property type="entry name" value="HAD superfamily/HAD-like"/>
    <property type="match status" value="1"/>
</dbReference>
<organism evidence="1 2">
    <name type="scientific">Pseudomonas cannabina</name>
    <dbReference type="NCBI Taxonomy" id="86840"/>
    <lineage>
        <taxon>Bacteria</taxon>
        <taxon>Pseudomonadati</taxon>
        <taxon>Pseudomonadota</taxon>
        <taxon>Gammaproteobacteria</taxon>
        <taxon>Pseudomonadales</taxon>
        <taxon>Pseudomonadaceae</taxon>
        <taxon>Pseudomonas</taxon>
    </lineage>
</organism>
<comment type="caution">
    <text evidence="1">The sequence shown here is derived from an EMBL/GenBank/DDBJ whole genome shotgun (WGS) entry which is preliminary data.</text>
</comment>
<dbReference type="InterPro" id="IPR023214">
    <property type="entry name" value="HAD_sf"/>
</dbReference>
<dbReference type="AlphaFoldDB" id="A0A0P9RAX5"/>